<reference evidence="1 2" key="1">
    <citation type="submission" date="2021-06" db="EMBL/GenBank/DDBJ databases">
        <title>Caerostris extrusa draft genome.</title>
        <authorList>
            <person name="Kono N."/>
            <person name="Arakawa K."/>
        </authorList>
    </citation>
    <scope>NUCLEOTIDE SEQUENCE [LARGE SCALE GENOMIC DNA]</scope>
</reference>
<organism evidence="1 2">
    <name type="scientific">Caerostris extrusa</name>
    <name type="common">Bark spider</name>
    <name type="synonym">Caerostris bankana</name>
    <dbReference type="NCBI Taxonomy" id="172846"/>
    <lineage>
        <taxon>Eukaryota</taxon>
        <taxon>Metazoa</taxon>
        <taxon>Ecdysozoa</taxon>
        <taxon>Arthropoda</taxon>
        <taxon>Chelicerata</taxon>
        <taxon>Arachnida</taxon>
        <taxon>Araneae</taxon>
        <taxon>Araneomorphae</taxon>
        <taxon>Entelegynae</taxon>
        <taxon>Araneoidea</taxon>
        <taxon>Araneidae</taxon>
        <taxon>Caerostris</taxon>
    </lineage>
</organism>
<dbReference type="EMBL" id="BPLR01002535">
    <property type="protein sequence ID" value="GIX74878.1"/>
    <property type="molecule type" value="Genomic_DNA"/>
</dbReference>
<protein>
    <submittedName>
        <fullName evidence="1">Uncharacterized protein</fullName>
    </submittedName>
</protein>
<sequence length="114" mass="12918">MSFVPPIKPAVEYGCEALAIITKTNSKRLDIFQNHCQRFITGGTRSTLITTMEHQTDSWCHVYTDGSAEEAIRNAEAGVYSTDFTLSYVIGRYFDNFDDNIAVHFFGLRQNKIV</sequence>
<evidence type="ECO:0000313" key="1">
    <source>
        <dbReference type="EMBL" id="GIX74878.1"/>
    </source>
</evidence>
<evidence type="ECO:0000313" key="2">
    <source>
        <dbReference type="Proteomes" id="UP001054945"/>
    </source>
</evidence>
<accession>A0AAV4MR92</accession>
<dbReference type="Proteomes" id="UP001054945">
    <property type="component" value="Unassembled WGS sequence"/>
</dbReference>
<gene>
    <name evidence="1" type="ORF">CEXT_678821</name>
</gene>
<keyword evidence="2" id="KW-1185">Reference proteome</keyword>
<dbReference type="AlphaFoldDB" id="A0AAV4MR92"/>
<name>A0AAV4MR92_CAEEX</name>
<comment type="caution">
    <text evidence="1">The sequence shown here is derived from an EMBL/GenBank/DDBJ whole genome shotgun (WGS) entry which is preliminary data.</text>
</comment>
<proteinExistence type="predicted"/>